<dbReference type="Proteomes" id="UP000479710">
    <property type="component" value="Unassembled WGS sequence"/>
</dbReference>
<evidence type="ECO:0000313" key="2">
    <source>
        <dbReference type="Proteomes" id="UP000479710"/>
    </source>
</evidence>
<dbReference type="EMBL" id="SPHZ02000004">
    <property type="protein sequence ID" value="KAF0921374.1"/>
    <property type="molecule type" value="Genomic_DNA"/>
</dbReference>
<proteinExistence type="predicted"/>
<sequence>MAIQLKSRPPQRRLRLLKKHNLFVGGVEGGGRNLFVDRSEALLAASVDGEPWRGRGNLRELLPEVVPAATSMAWG</sequence>
<comment type="caution">
    <text evidence="1">The sequence shown here is derived from an EMBL/GenBank/DDBJ whole genome shotgun (WGS) entry which is preliminary data.</text>
</comment>
<dbReference type="AlphaFoldDB" id="A0A6G1EAA0"/>
<organism evidence="1 2">
    <name type="scientific">Oryza meyeriana var. granulata</name>
    <dbReference type="NCBI Taxonomy" id="110450"/>
    <lineage>
        <taxon>Eukaryota</taxon>
        <taxon>Viridiplantae</taxon>
        <taxon>Streptophyta</taxon>
        <taxon>Embryophyta</taxon>
        <taxon>Tracheophyta</taxon>
        <taxon>Spermatophyta</taxon>
        <taxon>Magnoliopsida</taxon>
        <taxon>Liliopsida</taxon>
        <taxon>Poales</taxon>
        <taxon>Poaceae</taxon>
        <taxon>BOP clade</taxon>
        <taxon>Oryzoideae</taxon>
        <taxon>Oryzeae</taxon>
        <taxon>Oryzinae</taxon>
        <taxon>Oryza</taxon>
        <taxon>Oryza meyeriana</taxon>
    </lineage>
</organism>
<name>A0A6G1EAA0_9ORYZ</name>
<accession>A0A6G1EAA0</accession>
<keyword evidence="2" id="KW-1185">Reference proteome</keyword>
<gene>
    <name evidence="1" type="ORF">E2562_006946</name>
</gene>
<evidence type="ECO:0000313" key="1">
    <source>
        <dbReference type="EMBL" id="KAF0921374.1"/>
    </source>
</evidence>
<reference evidence="1 2" key="1">
    <citation type="submission" date="2019-11" db="EMBL/GenBank/DDBJ databases">
        <title>Whole genome sequence of Oryza granulata.</title>
        <authorList>
            <person name="Li W."/>
        </authorList>
    </citation>
    <scope>NUCLEOTIDE SEQUENCE [LARGE SCALE GENOMIC DNA]</scope>
    <source>
        <strain evidence="2">cv. Menghai</strain>
        <tissue evidence="1">Leaf</tissue>
    </source>
</reference>
<protein>
    <submittedName>
        <fullName evidence="1">Uncharacterized protein</fullName>
    </submittedName>
</protein>